<dbReference type="InterPro" id="IPR005294">
    <property type="entry name" value="ATP_synth_F1_asu"/>
</dbReference>
<evidence type="ECO:0000259" key="3">
    <source>
        <dbReference type="Pfam" id="PF00006"/>
    </source>
</evidence>
<accession>A0AAW1QTJ3</accession>
<evidence type="ECO:0000256" key="2">
    <source>
        <dbReference type="ARBA" id="ARBA00008936"/>
    </source>
</evidence>
<reference evidence="5 6" key="1">
    <citation type="journal article" date="2024" name="Nat. Commun.">
        <title>Phylogenomics reveals the evolutionary origins of lichenization in chlorophyte algae.</title>
        <authorList>
            <person name="Puginier C."/>
            <person name="Libourel C."/>
            <person name="Otte J."/>
            <person name="Skaloud P."/>
            <person name="Haon M."/>
            <person name="Grisel S."/>
            <person name="Petersen M."/>
            <person name="Berrin J.G."/>
            <person name="Delaux P.M."/>
            <person name="Dal Grande F."/>
            <person name="Keller J."/>
        </authorList>
    </citation>
    <scope>NUCLEOTIDE SEQUENCE [LARGE SCALE GENOMIC DNA]</scope>
    <source>
        <strain evidence="5 6">SAG 245.80</strain>
    </source>
</reference>
<dbReference type="Proteomes" id="UP001445335">
    <property type="component" value="Unassembled WGS sequence"/>
</dbReference>
<evidence type="ECO:0000313" key="5">
    <source>
        <dbReference type="EMBL" id="KAK9824846.1"/>
    </source>
</evidence>
<dbReference type="InterPro" id="IPR000194">
    <property type="entry name" value="ATPase_F1/V1/A1_a/bsu_nucl-bd"/>
</dbReference>
<dbReference type="PANTHER" id="PTHR48082:SF2">
    <property type="entry name" value="ATP SYNTHASE SUBUNIT ALPHA, MITOCHONDRIAL"/>
    <property type="match status" value="1"/>
</dbReference>
<dbReference type="GO" id="GO:0043531">
    <property type="term" value="F:ADP binding"/>
    <property type="evidence" value="ECO:0007669"/>
    <property type="project" value="TreeGrafter"/>
</dbReference>
<dbReference type="InterPro" id="IPR000793">
    <property type="entry name" value="ATP_synth_asu_C"/>
</dbReference>
<dbReference type="GO" id="GO:0045259">
    <property type="term" value="C:proton-transporting ATP synthase complex"/>
    <property type="evidence" value="ECO:0007669"/>
    <property type="project" value="InterPro"/>
</dbReference>
<proteinExistence type="inferred from homology"/>
<dbReference type="EMBL" id="JALJOU010000079">
    <property type="protein sequence ID" value="KAK9824846.1"/>
    <property type="molecule type" value="Genomic_DNA"/>
</dbReference>
<evidence type="ECO:0000313" key="6">
    <source>
        <dbReference type="Proteomes" id="UP001445335"/>
    </source>
</evidence>
<sequence length="602" mass="61805">MRLLEAQVDVGRVLFVEEGNAIIEGLNNDAPVGCALAFVSGATGALLWRRSDNICFALLLGGGGAVEVGEGVECKVKAILQVVDEQQGPRTRKEYTIARVPVGAGGAGQVVDFLIRPLDAKLGVAPPNAANLGAVTAPMLGVAPDMDAREQICEALTTGVKAVDALTPLGRGQALLVTGARGSGKSALVLDAVLAQARSNVQCIYAAVGQSTPETEAAVATLRRGGAMAHTTVVAASAGAPLGERFAALSAAAALGERVRDVGGHALVVLDDISCMVEMWERITAALATLGPTALALGEDSLTGAAASELQPEQLVEYEGMLVSANAAQRRRFFGSMLQRAAKLHRRKGGGSLTMLLVLPGLPARGEPTGARARVLAQDPDAKPYSHLSDAQRAKLAAALSMRAAAGTAAPGDDAQPAGCVRMEVVEEVMSIADGQVVLVPGPGGLPVVDPAASISRIGGRAYPPALATLAPQLRFELAQAADALRFASDPDSPAVRRQAEFVETAWAALAQEPGQPVPLEEQAALLFALQTGLLQGASAASVRQRLTMYLQALRCAHPGVLRNIAASQALPPGAAEVMRGTLEAACAAFNGPLPQSFFGSD</sequence>
<dbReference type="GO" id="GO:0005524">
    <property type="term" value="F:ATP binding"/>
    <property type="evidence" value="ECO:0007669"/>
    <property type="project" value="InterPro"/>
</dbReference>
<dbReference type="SUPFAM" id="SSF52540">
    <property type="entry name" value="P-loop containing nucleoside triphosphate hydrolases"/>
    <property type="match status" value="1"/>
</dbReference>
<evidence type="ECO:0000256" key="1">
    <source>
        <dbReference type="ARBA" id="ARBA00004370"/>
    </source>
</evidence>
<dbReference type="Pfam" id="PF00306">
    <property type="entry name" value="ATP-synt_ab_C"/>
    <property type="match status" value="1"/>
</dbReference>
<name>A0AAW1QTJ3_9CHLO</name>
<dbReference type="Gene3D" id="3.40.50.300">
    <property type="entry name" value="P-loop containing nucleotide triphosphate hydrolases"/>
    <property type="match status" value="1"/>
</dbReference>
<evidence type="ECO:0000259" key="4">
    <source>
        <dbReference type="Pfam" id="PF00306"/>
    </source>
</evidence>
<feature type="domain" description="ATP synthase alpha subunit C-terminal" evidence="4">
    <location>
        <begin position="470"/>
        <end position="581"/>
    </location>
</feature>
<comment type="caution">
    <text evidence="5">The sequence shown here is derived from an EMBL/GenBank/DDBJ whole genome shotgun (WGS) entry which is preliminary data.</text>
</comment>
<dbReference type="PANTHER" id="PTHR48082">
    <property type="entry name" value="ATP SYNTHASE SUBUNIT ALPHA, MITOCHONDRIAL"/>
    <property type="match status" value="1"/>
</dbReference>
<dbReference type="Pfam" id="PF00006">
    <property type="entry name" value="ATP-synt_ab"/>
    <property type="match status" value="1"/>
</dbReference>
<dbReference type="AlphaFoldDB" id="A0AAW1QTJ3"/>
<comment type="similarity">
    <text evidence="2">Belongs to the ATPase alpha/beta chains family.</text>
</comment>
<organism evidence="5 6">
    <name type="scientific">Elliptochloris bilobata</name>
    <dbReference type="NCBI Taxonomy" id="381761"/>
    <lineage>
        <taxon>Eukaryota</taxon>
        <taxon>Viridiplantae</taxon>
        <taxon>Chlorophyta</taxon>
        <taxon>core chlorophytes</taxon>
        <taxon>Trebouxiophyceae</taxon>
        <taxon>Trebouxiophyceae incertae sedis</taxon>
        <taxon>Elliptochloris clade</taxon>
        <taxon>Elliptochloris</taxon>
    </lineage>
</organism>
<keyword evidence="6" id="KW-1185">Reference proteome</keyword>
<dbReference type="InterPro" id="IPR027417">
    <property type="entry name" value="P-loop_NTPase"/>
</dbReference>
<dbReference type="InterPro" id="IPR038376">
    <property type="entry name" value="ATP_synth_asu_C_sf"/>
</dbReference>
<feature type="domain" description="ATPase F1/V1/A1 complex alpha/beta subunit nucleotide-binding" evidence="3">
    <location>
        <begin position="159"/>
        <end position="287"/>
    </location>
</feature>
<protein>
    <submittedName>
        <fullName evidence="5">Uncharacterized protein</fullName>
    </submittedName>
</protein>
<gene>
    <name evidence="5" type="ORF">WJX81_006563</name>
</gene>
<dbReference type="Gene3D" id="1.20.150.20">
    <property type="entry name" value="ATP synthase alpha/beta chain, C-terminal domain"/>
    <property type="match status" value="1"/>
</dbReference>
<dbReference type="GO" id="GO:0046933">
    <property type="term" value="F:proton-transporting ATP synthase activity, rotational mechanism"/>
    <property type="evidence" value="ECO:0007669"/>
    <property type="project" value="InterPro"/>
</dbReference>
<comment type="subcellular location">
    <subcellularLocation>
        <location evidence="1">Membrane</location>
    </subcellularLocation>
</comment>
<dbReference type="SUPFAM" id="SSF47917">
    <property type="entry name" value="C-terminal domain of alpha and beta subunits of F1 ATP synthase"/>
    <property type="match status" value="1"/>
</dbReference>